<dbReference type="OMA" id="HAYDIET"/>
<proteinExistence type="predicted"/>
<dbReference type="STRING" id="4555.K3XQC1"/>
<dbReference type="PANTHER" id="PTHR31286">
    <property type="entry name" value="GLYCINE-RICH CELL WALL STRUCTURAL PROTEIN 1.8-LIKE"/>
    <property type="match status" value="1"/>
</dbReference>
<reference evidence="2" key="1">
    <citation type="journal article" date="2012" name="Nat. Biotechnol.">
        <title>Reference genome sequence of the model plant Setaria.</title>
        <authorList>
            <person name="Bennetzen J.L."/>
            <person name="Schmutz J."/>
            <person name="Wang H."/>
            <person name="Percifield R."/>
            <person name="Hawkins J."/>
            <person name="Pontaroli A.C."/>
            <person name="Estep M."/>
            <person name="Feng L."/>
            <person name="Vaughn J.N."/>
            <person name="Grimwood J."/>
            <person name="Jenkins J."/>
            <person name="Barry K."/>
            <person name="Lindquist E."/>
            <person name="Hellsten U."/>
            <person name="Deshpande S."/>
            <person name="Wang X."/>
            <person name="Wu X."/>
            <person name="Mitros T."/>
            <person name="Triplett J."/>
            <person name="Yang X."/>
            <person name="Ye C.Y."/>
            <person name="Mauro-Herrera M."/>
            <person name="Wang L."/>
            <person name="Li P."/>
            <person name="Sharma M."/>
            <person name="Sharma R."/>
            <person name="Ronald P.C."/>
            <person name="Panaud O."/>
            <person name="Kellogg E.A."/>
            <person name="Brutnell T.P."/>
            <person name="Doust A.N."/>
            <person name="Tuskan G.A."/>
            <person name="Rokhsar D."/>
            <person name="Devos K.M."/>
        </authorList>
    </citation>
    <scope>NUCLEOTIDE SEQUENCE [LARGE SCALE GENOMIC DNA]</scope>
    <source>
        <strain evidence="2">cv. Yugu1</strain>
    </source>
</reference>
<accession>K3XQC1</accession>
<dbReference type="HOGENOM" id="CLU_068554_0_0_1"/>
<dbReference type="PANTHER" id="PTHR31286:SF180">
    <property type="entry name" value="OS10G0362600 PROTEIN"/>
    <property type="match status" value="1"/>
</dbReference>
<dbReference type="EMBL" id="AGNK02002913">
    <property type="status" value="NOT_ANNOTATED_CDS"/>
    <property type="molecule type" value="Genomic_DNA"/>
</dbReference>
<reference evidence="1" key="2">
    <citation type="submission" date="2018-08" db="UniProtKB">
        <authorList>
            <consortium name="EnsemblPlants"/>
        </authorList>
    </citation>
    <scope>IDENTIFICATION</scope>
    <source>
        <strain evidence="1">Yugu1</strain>
    </source>
</reference>
<evidence type="ECO:0000313" key="2">
    <source>
        <dbReference type="Proteomes" id="UP000004995"/>
    </source>
</evidence>
<dbReference type="eggNOG" id="ENOG502SXHD">
    <property type="taxonomic scope" value="Eukaryota"/>
</dbReference>
<evidence type="ECO:0000313" key="1">
    <source>
        <dbReference type="EnsemblPlants" id="KQL04759"/>
    </source>
</evidence>
<organism evidence="1 2">
    <name type="scientific">Setaria italica</name>
    <name type="common">Foxtail millet</name>
    <name type="synonym">Panicum italicum</name>
    <dbReference type="NCBI Taxonomy" id="4555"/>
    <lineage>
        <taxon>Eukaryota</taxon>
        <taxon>Viridiplantae</taxon>
        <taxon>Streptophyta</taxon>
        <taxon>Embryophyta</taxon>
        <taxon>Tracheophyta</taxon>
        <taxon>Spermatophyta</taxon>
        <taxon>Magnoliopsida</taxon>
        <taxon>Liliopsida</taxon>
        <taxon>Poales</taxon>
        <taxon>Poaceae</taxon>
        <taxon>PACMAD clade</taxon>
        <taxon>Panicoideae</taxon>
        <taxon>Panicodae</taxon>
        <taxon>Paniceae</taxon>
        <taxon>Cenchrinae</taxon>
        <taxon>Setaria</taxon>
    </lineage>
</organism>
<dbReference type="Proteomes" id="UP000004995">
    <property type="component" value="Unassembled WGS sequence"/>
</dbReference>
<dbReference type="InterPro" id="IPR040256">
    <property type="entry name" value="At4g02000-like"/>
</dbReference>
<dbReference type="InParanoid" id="K3XQC1"/>
<name>K3XQC1_SETIT</name>
<sequence length="153" mass="17477">MAAVEGMMKWMQLSAAEKKGTKIAMARPARSGPALPQVVGKVLGRIWCPIKGVTWKDLGENHFLFTFLQALGKWCAIDEDPWMFGKNLVIMVDYDEEKTLEEIEFTYIPIWVRAFKIPFRMMNKVTGEAIGHKLGEFLMMDKEEDNTTVGQFL</sequence>
<dbReference type="Gramene" id="KQL04759">
    <property type="protein sequence ID" value="KQL04759"/>
    <property type="gene ID" value="SETIT_004104mg"/>
</dbReference>
<dbReference type="EnsemblPlants" id="KQL04759">
    <property type="protein sequence ID" value="KQL04759"/>
    <property type="gene ID" value="SETIT_004104mg"/>
</dbReference>
<dbReference type="AlphaFoldDB" id="K3XQC1"/>
<keyword evidence="2" id="KW-1185">Reference proteome</keyword>
<protein>
    <submittedName>
        <fullName evidence="1">Uncharacterized protein</fullName>
    </submittedName>
</protein>